<proteinExistence type="predicted"/>
<organism evidence="1 2">
    <name type="scientific">Pseudomonas fluorescens</name>
    <dbReference type="NCBI Taxonomy" id="294"/>
    <lineage>
        <taxon>Bacteria</taxon>
        <taxon>Pseudomonadati</taxon>
        <taxon>Pseudomonadota</taxon>
        <taxon>Gammaproteobacteria</taxon>
        <taxon>Pseudomonadales</taxon>
        <taxon>Pseudomonadaceae</taxon>
        <taxon>Pseudomonas</taxon>
    </lineage>
</organism>
<sequence>MTKHDIYDEHEGFRLWNYMECETLESGQEVWRINVEVKRVDEVVIPVVAGDQTYADRGLAQVAGREQGAWMVAERGL</sequence>
<gene>
    <name evidence="1" type="ORF">AO353_22600</name>
</gene>
<evidence type="ECO:0000313" key="2">
    <source>
        <dbReference type="Proteomes" id="UP000066487"/>
    </source>
</evidence>
<dbReference type="Proteomes" id="UP000066487">
    <property type="component" value="Chromosome"/>
</dbReference>
<reference evidence="2" key="1">
    <citation type="submission" date="2015-09" db="EMBL/GenBank/DDBJ databases">
        <title>Whole genome sequence of Pseudomonas fluorescens FW300-N2E3.</title>
        <authorList>
            <person name="Ray J."/>
            <person name="Melnyk R."/>
            <person name="Deutschbauer A."/>
        </authorList>
    </citation>
    <scope>NUCLEOTIDE SEQUENCE [LARGE SCALE GENOMIC DNA]</scope>
    <source>
        <strain evidence="2">FW300-N2E3</strain>
    </source>
</reference>
<accession>A0A0N7H0P6</accession>
<reference evidence="1 2" key="2">
    <citation type="journal article" date="2018" name="Nature">
        <title>Mutant phenotypes for thousands of bacterial genes of unknown function.</title>
        <authorList>
            <person name="Price M.N."/>
            <person name="Wetmore K.M."/>
            <person name="Waters R.J."/>
            <person name="Callaghan M."/>
            <person name="Ray J."/>
            <person name="Liu H."/>
            <person name="Kuehl J.V."/>
            <person name="Melnyk R.A."/>
            <person name="Lamson J.S."/>
            <person name="Suh Y."/>
            <person name="Carlson H.K."/>
            <person name="Esquivel Z."/>
            <person name="Sadeeshkumar H."/>
            <person name="Chakraborty R."/>
            <person name="Zane G.M."/>
            <person name="Rubin B.E."/>
            <person name="Wall J.D."/>
            <person name="Visel A."/>
            <person name="Bristow J."/>
            <person name="Blow M.J."/>
            <person name="Arkin A.P."/>
            <person name="Deutschbauer A.M."/>
        </authorList>
    </citation>
    <scope>NUCLEOTIDE SEQUENCE [LARGE SCALE GENOMIC DNA]</scope>
    <source>
        <strain evidence="1 2">FW300-N2E3</strain>
    </source>
</reference>
<evidence type="ECO:0000313" key="1">
    <source>
        <dbReference type="EMBL" id="ALI03724.1"/>
    </source>
</evidence>
<name>A0A0N7H0P6_PSEFL</name>
<dbReference type="EMBL" id="CP012830">
    <property type="protein sequence ID" value="ALI03724.1"/>
    <property type="molecule type" value="Genomic_DNA"/>
</dbReference>
<protein>
    <submittedName>
        <fullName evidence="1">Uncharacterized protein</fullName>
    </submittedName>
</protein>
<dbReference type="AlphaFoldDB" id="A0A0N7H0P6"/>
<dbReference type="OrthoDB" id="6974475at2"/>
<dbReference type="RefSeq" id="WP_054596968.1">
    <property type="nucleotide sequence ID" value="NZ_CP012830.1"/>
</dbReference>